<dbReference type="GO" id="GO:0015833">
    <property type="term" value="P:peptide transport"/>
    <property type="evidence" value="ECO:0007669"/>
    <property type="project" value="TreeGrafter"/>
</dbReference>
<dbReference type="GO" id="GO:0030288">
    <property type="term" value="C:outer membrane-bounded periplasmic space"/>
    <property type="evidence" value="ECO:0007669"/>
    <property type="project" value="UniProtKB-ARBA"/>
</dbReference>
<comment type="similarity">
    <text evidence="2">Belongs to the bacterial solute-binding protein 5 family.</text>
</comment>
<dbReference type="SUPFAM" id="SSF53850">
    <property type="entry name" value="Periplasmic binding protein-like II"/>
    <property type="match status" value="1"/>
</dbReference>
<evidence type="ECO:0000259" key="5">
    <source>
        <dbReference type="Pfam" id="PF00496"/>
    </source>
</evidence>
<name>A0A840L8L0_9BURK</name>
<evidence type="ECO:0000313" key="7">
    <source>
        <dbReference type="Proteomes" id="UP000562027"/>
    </source>
</evidence>
<protein>
    <submittedName>
        <fullName evidence="6">ABC-type transport system substrate-binding protein</fullName>
    </submittedName>
</protein>
<dbReference type="Proteomes" id="UP000562027">
    <property type="component" value="Unassembled WGS sequence"/>
</dbReference>
<dbReference type="Pfam" id="PF00496">
    <property type="entry name" value="SBP_bac_5"/>
    <property type="match status" value="1"/>
</dbReference>
<comment type="subcellular location">
    <subcellularLocation>
        <location evidence="1">Cell envelope</location>
    </subcellularLocation>
</comment>
<comment type="caution">
    <text evidence="6">The sequence shown here is derived from an EMBL/GenBank/DDBJ whole genome shotgun (WGS) entry which is preliminary data.</text>
</comment>
<accession>A0A840L8L0</accession>
<dbReference type="EMBL" id="JACHLP010000002">
    <property type="protein sequence ID" value="MBB4842548.1"/>
    <property type="molecule type" value="Genomic_DNA"/>
</dbReference>
<organism evidence="6 7">
    <name type="scientific">Roseateles oligotrophus</name>
    <dbReference type="NCBI Taxonomy" id="1769250"/>
    <lineage>
        <taxon>Bacteria</taxon>
        <taxon>Pseudomonadati</taxon>
        <taxon>Pseudomonadota</taxon>
        <taxon>Betaproteobacteria</taxon>
        <taxon>Burkholderiales</taxon>
        <taxon>Sphaerotilaceae</taxon>
        <taxon>Roseateles</taxon>
    </lineage>
</organism>
<sequence>MMKHRSQTRRPFFASLARHGFVIAAFGSGLLLTPLAQGGEAKPAAQDEKVLRYALKTAETGFDPAKVQDLYSRIITQHIFEGLYTFDYLARPFRLKPLTAAALPEHSADFKTWTIRIKPGIYFAADPIFQGKQRELTAQDYVYSFKRFADPLTNSPTWDGLEEQHLLGLNEYRAEIEKSKKPFDYDKPIPGLLALDRYTLQLKLAEARPRLPQLLADGSLLGAVAREVIEAYGDKSMAHPVGTGPFKLGHWRRSSLIELVRNPDYRERFYDAEPNADDAEGQALLARFKGRRLPMLDRVEVAIIEENQPRWLSFLNGQFDLLYTLPEDFTSQAIPGGKLAPNLAKRGMHCYTVVASDVLFTVFNMEDPLLGGFEPGHIALRRAISLATQAEREIQIARRGQAISAQSIMLPHTTGYDAQFKSENGDFDPQRARALLDLYGYVDRNGDGWREQPDGSPLLLESLTTPDSFQRQVDEIWAKSLAQIGLLVKFKSAKWPENLKSLRAGKFQIWSLASSASSPDGQDALGFFYSPRIGGQNYARFNLPAMDKLYEQANAQADGPEREAVFREAKRLGVAYAPYRARGHRLITDIAQPWLIGYRRPQFALDWWQFVDVDNNQKP</sequence>
<dbReference type="PIRSF" id="PIRSF002741">
    <property type="entry name" value="MppA"/>
    <property type="match status" value="1"/>
</dbReference>
<proteinExistence type="inferred from homology"/>
<dbReference type="GO" id="GO:0043190">
    <property type="term" value="C:ATP-binding cassette (ABC) transporter complex"/>
    <property type="evidence" value="ECO:0007669"/>
    <property type="project" value="InterPro"/>
</dbReference>
<keyword evidence="4" id="KW-0732">Signal</keyword>
<dbReference type="InterPro" id="IPR039424">
    <property type="entry name" value="SBP_5"/>
</dbReference>
<keyword evidence="7" id="KW-1185">Reference proteome</keyword>
<dbReference type="RefSeq" id="WP_246448206.1">
    <property type="nucleotide sequence ID" value="NZ_JACHLP010000002.1"/>
</dbReference>
<reference evidence="6 7" key="1">
    <citation type="submission" date="2020-08" db="EMBL/GenBank/DDBJ databases">
        <title>Functional genomics of gut bacteria from endangered species of beetles.</title>
        <authorList>
            <person name="Carlos-Shanley C."/>
        </authorList>
    </citation>
    <scope>NUCLEOTIDE SEQUENCE [LARGE SCALE GENOMIC DNA]</scope>
    <source>
        <strain evidence="6 7">S00239</strain>
    </source>
</reference>
<dbReference type="Gene3D" id="3.10.105.10">
    <property type="entry name" value="Dipeptide-binding Protein, Domain 3"/>
    <property type="match status" value="1"/>
</dbReference>
<dbReference type="InterPro" id="IPR030678">
    <property type="entry name" value="Peptide/Ni-bd"/>
</dbReference>
<evidence type="ECO:0000256" key="4">
    <source>
        <dbReference type="ARBA" id="ARBA00022729"/>
    </source>
</evidence>
<keyword evidence="3" id="KW-0813">Transport</keyword>
<gene>
    <name evidence="6" type="ORF">HNP55_001063</name>
</gene>
<dbReference type="GO" id="GO:1904680">
    <property type="term" value="F:peptide transmembrane transporter activity"/>
    <property type="evidence" value="ECO:0007669"/>
    <property type="project" value="TreeGrafter"/>
</dbReference>
<dbReference type="AlphaFoldDB" id="A0A840L8L0"/>
<dbReference type="PANTHER" id="PTHR30290:SF10">
    <property type="entry name" value="PERIPLASMIC OLIGOPEPTIDE-BINDING PROTEIN-RELATED"/>
    <property type="match status" value="1"/>
</dbReference>
<dbReference type="Gene3D" id="3.40.190.10">
    <property type="entry name" value="Periplasmic binding protein-like II"/>
    <property type="match status" value="1"/>
</dbReference>
<dbReference type="PANTHER" id="PTHR30290">
    <property type="entry name" value="PERIPLASMIC BINDING COMPONENT OF ABC TRANSPORTER"/>
    <property type="match status" value="1"/>
</dbReference>
<dbReference type="InterPro" id="IPR000914">
    <property type="entry name" value="SBP_5_dom"/>
</dbReference>
<evidence type="ECO:0000256" key="2">
    <source>
        <dbReference type="ARBA" id="ARBA00005695"/>
    </source>
</evidence>
<feature type="domain" description="Solute-binding protein family 5" evidence="5">
    <location>
        <begin position="95"/>
        <end position="533"/>
    </location>
</feature>
<evidence type="ECO:0000313" key="6">
    <source>
        <dbReference type="EMBL" id="MBB4842548.1"/>
    </source>
</evidence>
<evidence type="ECO:0000256" key="3">
    <source>
        <dbReference type="ARBA" id="ARBA00022448"/>
    </source>
</evidence>
<evidence type="ECO:0000256" key="1">
    <source>
        <dbReference type="ARBA" id="ARBA00004196"/>
    </source>
</evidence>